<keyword evidence="2" id="KW-0540">Nuclease</keyword>
<dbReference type="AlphaFoldDB" id="A0A1F5WT23"/>
<dbReference type="NCBIfam" id="NF047751">
    <property type="entry name" value="HepT_toxin"/>
    <property type="match status" value="1"/>
</dbReference>
<dbReference type="InterPro" id="IPR037038">
    <property type="entry name" value="HepT-like_sf"/>
</dbReference>
<evidence type="ECO:0000256" key="3">
    <source>
        <dbReference type="ARBA" id="ARBA00022801"/>
    </source>
</evidence>
<evidence type="ECO:0000313" key="5">
    <source>
        <dbReference type="EMBL" id="OGF78780.1"/>
    </source>
</evidence>
<keyword evidence="3" id="KW-0378">Hydrolase</keyword>
<gene>
    <name evidence="5" type="ORF">A2W54_04075</name>
</gene>
<protein>
    <recommendedName>
        <fullName evidence="7">DUF86 domain-containing protein</fullName>
    </recommendedName>
</protein>
<evidence type="ECO:0000256" key="2">
    <source>
        <dbReference type="ARBA" id="ARBA00022722"/>
    </source>
</evidence>
<dbReference type="Pfam" id="PF01934">
    <property type="entry name" value="HepT-like"/>
    <property type="match status" value="1"/>
</dbReference>
<dbReference type="InterPro" id="IPR008201">
    <property type="entry name" value="HepT-like"/>
</dbReference>
<keyword evidence="1" id="KW-1277">Toxin-antitoxin system</keyword>
<dbReference type="GO" id="GO:0016787">
    <property type="term" value="F:hydrolase activity"/>
    <property type="evidence" value="ECO:0007669"/>
    <property type="project" value="UniProtKB-KW"/>
</dbReference>
<dbReference type="Gene3D" id="1.20.120.580">
    <property type="entry name" value="bsu32300-like"/>
    <property type="match status" value="1"/>
</dbReference>
<name>A0A1F5WT23_9BACT</name>
<dbReference type="GO" id="GO:0110001">
    <property type="term" value="C:toxin-antitoxin complex"/>
    <property type="evidence" value="ECO:0007669"/>
    <property type="project" value="InterPro"/>
</dbReference>
<dbReference type="GO" id="GO:0004540">
    <property type="term" value="F:RNA nuclease activity"/>
    <property type="evidence" value="ECO:0007669"/>
    <property type="project" value="InterPro"/>
</dbReference>
<evidence type="ECO:0000313" key="6">
    <source>
        <dbReference type="Proteomes" id="UP000178425"/>
    </source>
</evidence>
<comment type="caution">
    <text evidence="5">The sequence shown here is derived from an EMBL/GenBank/DDBJ whole genome shotgun (WGS) entry which is preliminary data.</text>
</comment>
<dbReference type="Proteomes" id="UP000178425">
    <property type="component" value="Unassembled WGS sequence"/>
</dbReference>
<dbReference type="PANTHER" id="PTHR33397">
    <property type="entry name" value="UPF0331 PROTEIN YUTE"/>
    <property type="match status" value="1"/>
</dbReference>
<dbReference type="PANTHER" id="PTHR33397:SF3">
    <property type="entry name" value="MRNA NUCLEASE HEPT"/>
    <property type="match status" value="1"/>
</dbReference>
<organism evidence="5 6">
    <name type="scientific">Candidatus Giovannonibacteria bacterium RIFCSPHIGHO2_02_43_13</name>
    <dbReference type="NCBI Taxonomy" id="1798330"/>
    <lineage>
        <taxon>Bacteria</taxon>
        <taxon>Candidatus Giovannoniibacteriota</taxon>
    </lineage>
</organism>
<dbReference type="EMBL" id="MFHI01000019">
    <property type="protein sequence ID" value="OGF78780.1"/>
    <property type="molecule type" value="Genomic_DNA"/>
</dbReference>
<dbReference type="InterPro" id="IPR052379">
    <property type="entry name" value="Type_VII_TA_RNase"/>
</dbReference>
<reference evidence="5 6" key="1">
    <citation type="journal article" date="2016" name="Nat. Commun.">
        <title>Thousands of microbial genomes shed light on interconnected biogeochemical processes in an aquifer system.</title>
        <authorList>
            <person name="Anantharaman K."/>
            <person name="Brown C.T."/>
            <person name="Hug L.A."/>
            <person name="Sharon I."/>
            <person name="Castelle C.J."/>
            <person name="Probst A.J."/>
            <person name="Thomas B.C."/>
            <person name="Singh A."/>
            <person name="Wilkins M.J."/>
            <person name="Karaoz U."/>
            <person name="Brodie E.L."/>
            <person name="Williams K.H."/>
            <person name="Hubbard S.S."/>
            <person name="Banfield J.F."/>
        </authorList>
    </citation>
    <scope>NUCLEOTIDE SEQUENCE [LARGE SCALE GENOMIC DNA]</scope>
</reference>
<evidence type="ECO:0000256" key="1">
    <source>
        <dbReference type="ARBA" id="ARBA00022649"/>
    </source>
</evidence>
<sequence>MTLPLEKDTIVTRINGIQIEIVELKNLSKQTLENFKTGDGHKLAEYHIHRALEGIFHIGSHILSRIPGGQAAEYKEIARKLGEFGIMDKSYANGALSKMAGYRNRIVHFYAEIIPEELYGIINNDLGDFEIFLKAVKNVLEHPEKFDLTVE</sequence>
<proteinExistence type="inferred from homology"/>
<comment type="similarity">
    <text evidence="4">Belongs to the HepT RNase toxin family.</text>
</comment>
<evidence type="ECO:0008006" key="7">
    <source>
        <dbReference type="Google" id="ProtNLM"/>
    </source>
</evidence>
<evidence type="ECO:0000256" key="4">
    <source>
        <dbReference type="ARBA" id="ARBA00024207"/>
    </source>
</evidence>
<accession>A0A1F5WT23</accession>